<dbReference type="Proteomes" id="UP000318801">
    <property type="component" value="Unassembled WGS sequence"/>
</dbReference>
<keyword evidence="1" id="KW-0285">Flavoprotein</keyword>
<keyword evidence="2" id="KW-0288">FMN</keyword>
<keyword evidence="3" id="KW-0560">Oxidoreductase</keyword>
<keyword evidence="7" id="KW-1185">Reference proteome</keyword>
<dbReference type="GO" id="GO:0008726">
    <property type="term" value="F:alkanesulfonate monooxygenase activity"/>
    <property type="evidence" value="ECO:0007669"/>
    <property type="project" value="TreeGrafter"/>
</dbReference>
<gene>
    <name evidence="6" type="ORF">FJU08_04375</name>
</gene>
<keyword evidence="4" id="KW-0503">Monooxygenase</keyword>
<dbReference type="RefSeq" id="WP_141147760.1">
    <property type="nucleotide sequence ID" value="NZ_VHLG01000002.1"/>
</dbReference>
<protein>
    <submittedName>
        <fullName evidence="6">LLM class F420-dependent oxidoreductase</fullName>
    </submittedName>
</protein>
<dbReference type="Pfam" id="PF00296">
    <property type="entry name" value="Bac_luciferase"/>
    <property type="match status" value="1"/>
</dbReference>
<dbReference type="EMBL" id="VHLG01000002">
    <property type="protein sequence ID" value="TPW32249.1"/>
    <property type="molecule type" value="Genomic_DNA"/>
</dbReference>
<evidence type="ECO:0000313" key="7">
    <source>
        <dbReference type="Proteomes" id="UP000318801"/>
    </source>
</evidence>
<evidence type="ECO:0000256" key="3">
    <source>
        <dbReference type="ARBA" id="ARBA00023002"/>
    </source>
</evidence>
<dbReference type="AlphaFoldDB" id="A0A506UGJ9"/>
<accession>A0A506UGJ9</accession>
<proteinExistence type="predicted"/>
<evidence type="ECO:0000259" key="5">
    <source>
        <dbReference type="Pfam" id="PF00296"/>
    </source>
</evidence>
<dbReference type="GO" id="GO:0046306">
    <property type="term" value="P:alkanesulfonate catabolic process"/>
    <property type="evidence" value="ECO:0007669"/>
    <property type="project" value="TreeGrafter"/>
</dbReference>
<evidence type="ECO:0000256" key="4">
    <source>
        <dbReference type="ARBA" id="ARBA00023033"/>
    </source>
</evidence>
<dbReference type="InterPro" id="IPR036661">
    <property type="entry name" value="Luciferase-like_sf"/>
</dbReference>
<dbReference type="InterPro" id="IPR050172">
    <property type="entry name" value="SsuD_RutA_monooxygenase"/>
</dbReference>
<reference evidence="6 7" key="1">
    <citation type="submission" date="2019-06" db="EMBL/GenBank/DDBJ databases">
        <authorList>
            <person name="Li M."/>
        </authorList>
    </citation>
    <scope>NUCLEOTIDE SEQUENCE [LARGE SCALE GENOMIC DNA]</scope>
    <source>
        <strain evidence="6 7">BGMRC2036</strain>
    </source>
</reference>
<sequence>MKIGALFPQFEIGTNPKDIRDFAVIADELGYTHLTAFDQIIGLNKHSRPDWTYVHDAEDMFHELFVLYGYLAAVTKKIELVTGVLVLPMRGTALVAKQAAEVDLLSGGRLRLGVGVGVKPEEFEACEREFRGRGKRMDEQIDVLRKLWCADLITYEGKYHRIEDGGINPLPVQRPIPIWIGGVSDAAIKRVATIGDGWLPNFQADDTGRRGIAQMKELAKAAGRDPDAIGIEATLTIIDRSYAELREEIEEWRAIGATHITVNTMPERWVEEEKRWNKAEMDGLAHPEEHIDAIRRFHAAMKDYF</sequence>
<dbReference type="Gene3D" id="3.20.20.30">
    <property type="entry name" value="Luciferase-like domain"/>
    <property type="match status" value="1"/>
</dbReference>
<name>A0A506UGJ9_9HYPH</name>
<dbReference type="SUPFAM" id="SSF51679">
    <property type="entry name" value="Bacterial luciferase-like"/>
    <property type="match status" value="1"/>
</dbReference>
<dbReference type="PANTHER" id="PTHR42847">
    <property type="entry name" value="ALKANESULFONATE MONOOXYGENASE"/>
    <property type="match status" value="1"/>
</dbReference>
<dbReference type="InterPro" id="IPR011251">
    <property type="entry name" value="Luciferase-like_dom"/>
</dbReference>
<evidence type="ECO:0000256" key="1">
    <source>
        <dbReference type="ARBA" id="ARBA00022630"/>
    </source>
</evidence>
<evidence type="ECO:0000313" key="6">
    <source>
        <dbReference type="EMBL" id="TPW32249.1"/>
    </source>
</evidence>
<evidence type="ECO:0000256" key="2">
    <source>
        <dbReference type="ARBA" id="ARBA00022643"/>
    </source>
</evidence>
<dbReference type="InterPro" id="IPR019921">
    <property type="entry name" value="Lucif-like_OxRdtase_Rv2161c"/>
</dbReference>
<organism evidence="6 7">
    <name type="scientific">Martelella alba</name>
    <dbReference type="NCBI Taxonomy" id="2590451"/>
    <lineage>
        <taxon>Bacteria</taxon>
        <taxon>Pseudomonadati</taxon>
        <taxon>Pseudomonadota</taxon>
        <taxon>Alphaproteobacteria</taxon>
        <taxon>Hyphomicrobiales</taxon>
        <taxon>Aurantimonadaceae</taxon>
        <taxon>Martelella</taxon>
    </lineage>
</organism>
<comment type="caution">
    <text evidence="6">The sequence shown here is derived from an EMBL/GenBank/DDBJ whole genome shotgun (WGS) entry which is preliminary data.</text>
</comment>
<feature type="domain" description="Luciferase-like" evidence="5">
    <location>
        <begin position="15"/>
        <end position="267"/>
    </location>
</feature>
<dbReference type="OrthoDB" id="7239898at2"/>
<dbReference type="NCBIfam" id="TIGR03619">
    <property type="entry name" value="F420_Rv2161c"/>
    <property type="match status" value="1"/>
</dbReference>
<dbReference type="PANTHER" id="PTHR42847:SF4">
    <property type="entry name" value="ALKANESULFONATE MONOOXYGENASE-RELATED"/>
    <property type="match status" value="1"/>
</dbReference>